<evidence type="ECO:0000256" key="7">
    <source>
        <dbReference type="ARBA" id="ARBA00022800"/>
    </source>
</evidence>
<keyword evidence="8 11" id="KW-0067">ATP-binding</keyword>
<dbReference type="InterPro" id="IPR050264">
    <property type="entry name" value="Bact_CCA-adding_enz_type3_sf"/>
</dbReference>
<evidence type="ECO:0000259" key="12">
    <source>
        <dbReference type="Pfam" id="PF01743"/>
    </source>
</evidence>
<feature type="binding site" evidence="11">
    <location>
        <position position="164"/>
    </location>
    <ligand>
        <name>CTP</name>
        <dbReference type="ChEBI" id="CHEBI:37563"/>
    </ligand>
</feature>
<dbReference type="Gene3D" id="1.10.246.80">
    <property type="match status" value="1"/>
</dbReference>
<keyword evidence="4 11" id="KW-0548">Nucleotidyltransferase</keyword>
<dbReference type="GO" id="GO:0004810">
    <property type="term" value="F:CCA tRNA nucleotidyltransferase activity"/>
    <property type="evidence" value="ECO:0007669"/>
    <property type="project" value="UniProtKB-UniRule"/>
</dbReference>
<dbReference type="Pfam" id="PF01743">
    <property type="entry name" value="PolyA_pol"/>
    <property type="match status" value="1"/>
</dbReference>
<dbReference type="EC" id="2.7.7.72" evidence="11"/>
<evidence type="ECO:0000256" key="3">
    <source>
        <dbReference type="ARBA" id="ARBA00022694"/>
    </source>
</evidence>
<feature type="binding site" evidence="11">
    <location>
        <position position="115"/>
    </location>
    <ligand>
        <name>ATP</name>
        <dbReference type="ChEBI" id="CHEBI:30616"/>
    </ligand>
</feature>
<feature type="binding site" evidence="11">
    <location>
        <position position="34"/>
    </location>
    <ligand>
        <name>CTP</name>
        <dbReference type="ChEBI" id="CHEBI:37563"/>
    </ligand>
</feature>
<keyword evidence="2 11" id="KW-0808">Transferase</keyword>
<dbReference type="Gene3D" id="1.20.58.560">
    <property type="match status" value="1"/>
</dbReference>
<dbReference type="Pfam" id="PF12627">
    <property type="entry name" value="PolyA_pol_RNAbd"/>
    <property type="match status" value="1"/>
</dbReference>
<dbReference type="NCBIfam" id="NF009814">
    <property type="entry name" value="PRK13299.1"/>
    <property type="match status" value="1"/>
</dbReference>
<feature type="binding site" evidence="11">
    <location>
        <position position="46"/>
    </location>
    <ligand>
        <name>Mg(2+)</name>
        <dbReference type="ChEBI" id="CHEBI:18420"/>
    </ligand>
</feature>
<evidence type="ECO:0000256" key="2">
    <source>
        <dbReference type="ARBA" id="ARBA00022679"/>
    </source>
</evidence>
<feature type="binding site" evidence="11">
    <location>
        <position position="161"/>
    </location>
    <ligand>
        <name>ATP</name>
        <dbReference type="ChEBI" id="CHEBI:30616"/>
    </ligand>
</feature>
<name>A0A845EXW0_9BACL</name>
<evidence type="ECO:0000256" key="10">
    <source>
        <dbReference type="ARBA" id="ARBA00022884"/>
    </source>
</evidence>
<sequence length="395" mass="45137">MIRLTGRAYECCLEVLQLLKDAGHEVYIVGGAVRDAILGLPVSDFDLASSAKPEEIMASFHTVIPTGIDHGTVTVIHHGFSYEVTTFRTDVSYNDFRHPNAVSFLGSIEEDLARRDFTMNSLALSIDGTLIDLYSGQEDLKNRLIRTVGNPDERFQEDALRMIRALRFQSTLNFTLDQQTEQALKKQADLLQYVAIERIQMEFSKLLAGKAVDQALHALVQANVHLVLPELQEIEQSFDEIPFLVNLTTEIERWAWLSSTTEKPSQFLKKWRLSNRIIKEVEHLLVNVKNAQDKGWNKETVYNALPEVKSCERLRSVFEKRRPFLESVEQITSDLTITSSKMLAVTGEDLIHWRESSPGPWVGEALKQIELAVINDEIKNEKSSIRRWLKQWQTQ</sequence>
<accession>A0A845EXW0</accession>
<keyword evidence="3 11" id="KW-0819">tRNA processing</keyword>
<evidence type="ECO:0000256" key="8">
    <source>
        <dbReference type="ARBA" id="ARBA00022840"/>
    </source>
</evidence>
<dbReference type="AlphaFoldDB" id="A0A845EXW0"/>
<dbReference type="GO" id="GO:0005524">
    <property type="term" value="F:ATP binding"/>
    <property type="evidence" value="ECO:0007669"/>
    <property type="project" value="UniProtKB-UniRule"/>
</dbReference>
<feature type="binding site" evidence="11">
    <location>
        <position position="161"/>
    </location>
    <ligand>
        <name>CTP</name>
        <dbReference type="ChEBI" id="CHEBI:37563"/>
    </ligand>
</feature>
<feature type="binding site" evidence="11">
    <location>
        <position position="164"/>
    </location>
    <ligand>
        <name>ATP</name>
        <dbReference type="ChEBI" id="CHEBI:30616"/>
    </ligand>
</feature>
<keyword evidence="9 11" id="KW-0460">Magnesium</keyword>
<dbReference type="HAMAP" id="MF_01263">
    <property type="entry name" value="CCA_bact_type3"/>
    <property type="match status" value="1"/>
</dbReference>
<dbReference type="SUPFAM" id="SSF81301">
    <property type="entry name" value="Nucleotidyltransferase"/>
    <property type="match status" value="1"/>
</dbReference>
<dbReference type="InterPro" id="IPR032828">
    <property type="entry name" value="PolyA_RNA-bd"/>
</dbReference>
<keyword evidence="10 11" id="KW-0694">RNA-binding</keyword>
<dbReference type="RefSeq" id="WP_160919002.1">
    <property type="nucleotide sequence ID" value="NZ_WMEY01000002.1"/>
</dbReference>
<feature type="binding site" evidence="11">
    <location>
        <position position="34"/>
    </location>
    <ligand>
        <name>ATP</name>
        <dbReference type="ChEBI" id="CHEBI:30616"/>
    </ligand>
</feature>
<dbReference type="GO" id="GO:0001680">
    <property type="term" value="P:tRNA 3'-terminal CCA addition"/>
    <property type="evidence" value="ECO:0007669"/>
    <property type="project" value="UniProtKB-UniRule"/>
</dbReference>
<feature type="binding site" evidence="11">
    <location>
        <position position="31"/>
    </location>
    <ligand>
        <name>ATP</name>
        <dbReference type="ChEBI" id="CHEBI:30616"/>
    </ligand>
</feature>
<feature type="binding site" evidence="11">
    <location>
        <position position="158"/>
    </location>
    <ligand>
        <name>CTP</name>
        <dbReference type="ChEBI" id="CHEBI:37563"/>
    </ligand>
</feature>
<keyword evidence="5 11" id="KW-0479">Metal-binding</keyword>
<dbReference type="PANTHER" id="PTHR46173">
    <property type="entry name" value="CCA TRNA NUCLEOTIDYLTRANSFERASE 1, MITOCHONDRIAL"/>
    <property type="match status" value="1"/>
</dbReference>
<evidence type="ECO:0000259" key="13">
    <source>
        <dbReference type="Pfam" id="PF12627"/>
    </source>
</evidence>
<evidence type="ECO:0000313" key="16">
    <source>
        <dbReference type="Proteomes" id="UP000447833"/>
    </source>
</evidence>
<dbReference type="InterPro" id="IPR032810">
    <property type="entry name" value="CCA-adding_enz_C"/>
</dbReference>
<feature type="domain" description="Poly A polymerase head" evidence="12">
    <location>
        <begin position="26"/>
        <end position="146"/>
    </location>
</feature>
<dbReference type="InterPro" id="IPR043519">
    <property type="entry name" value="NT_sf"/>
</dbReference>
<organism evidence="15 16">
    <name type="scientific">Guptibacillus hwajinpoensis</name>
    <dbReference type="NCBI Taxonomy" id="208199"/>
    <lineage>
        <taxon>Bacteria</taxon>
        <taxon>Bacillati</taxon>
        <taxon>Bacillota</taxon>
        <taxon>Bacilli</taxon>
        <taxon>Bacillales</taxon>
        <taxon>Guptibacillaceae</taxon>
        <taxon>Guptibacillus</taxon>
    </lineage>
</organism>
<evidence type="ECO:0000256" key="9">
    <source>
        <dbReference type="ARBA" id="ARBA00022842"/>
    </source>
</evidence>
<feature type="binding site" evidence="11">
    <location>
        <position position="167"/>
    </location>
    <ligand>
        <name>ATP</name>
        <dbReference type="ChEBI" id="CHEBI:30616"/>
    </ligand>
</feature>
<dbReference type="GO" id="GO:0000287">
    <property type="term" value="F:magnesium ion binding"/>
    <property type="evidence" value="ECO:0007669"/>
    <property type="project" value="UniProtKB-UniRule"/>
</dbReference>
<dbReference type="SUPFAM" id="SSF81891">
    <property type="entry name" value="Poly A polymerase C-terminal region-like"/>
    <property type="match status" value="1"/>
</dbReference>
<evidence type="ECO:0000259" key="14">
    <source>
        <dbReference type="Pfam" id="PF13735"/>
    </source>
</evidence>
<evidence type="ECO:0000256" key="5">
    <source>
        <dbReference type="ARBA" id="ARBA00022723"/>
    </source>
</evidence>
<dbReference type="Proteomes" id="UP000447833">
    <property type="component" value="Unassembled WGS sequence"/>
</dbReference>
<feature type="binding site" evidence="11">
    <location>
        <position position="167"/>
    </location>
    <ligand>
        <name>CTP</name>
        <dbReference type="ChEBI" id="CHEBI:37563"/>
    </ligand>
</feature>
<dbReference type="Pfam" id="PF13735">
    <property type="entry name" value="tRNA_NucTran2_2"/>
    <property type="match status" value="1"/>
</dbReference>
<comment type="subunit">
    <text evidence="11">Homodimer.</text>
</comment>
<dbReference type="PANTHER" id="PTHR46173:SF1">
    <property type="entry name" value="CCA TRNA NUCLEOTIDYLTRANSFERASE 1, MITOCHONDRIAL"/>
    <property type="match status" value="1"/>
</dbReference>
<keyword evidence="7 11" id="KW-0692">RNA repair</keyword>
<proteinExistence type="inferred from homology"/>
<reference evidence="15 16" key="1">
    <citation type="submission" date="2019-11" db="EMBL/GenBank/DDBJ databases">
        <title>Genome sequences of 17 halophilic strains isolated from different environments.</title>
        <authorList>
            <person name="Furrow R.E."/>
        </authorList>
    </citation>
    <scope>NUCLEOTIDE SEQUENCE [LARGE SCALE GENOMIC DNA]</scope>
    <source>
        <strain evidence="15 16">22506_14_FS</strain>
    </source>
</reference>
<gene>
    <name evidence="11" type="primary">cca</name>
    <name evidence="15" type="ORF">GLW07_08520</name>
</gene>
<evidence type="ECO:0000256" key="1">
    <source>
        <dbReference type="ARBA" id="ARBA00001946"/>
    </source>
</evidence>
<feature type="binding site" evidence="11">
    <location>
        <position position="31"/>
    </location>
    <ligand>
        <name>CTP</name>
        <dbReference type="ChEBI" id="CHEBI:37563"/>
    </ligand>
</feature>
<evidence type="ECO:0000256" key="11">
    <source>
        <dbReference type="HAMAP-Rule" id="MF_01263"/>
    </source>
</evidence>
<comment type="cofactor">
    <cofactor evidence="1 11">
        <name>Mg(2+)</name>
        <dbReference type="ChEBI" id="CHEBI:18420"/>
    </cofactor>
</comment>
<feature type="binding site" evidence="11">
    <location>
        <position position="115"/>
    </location>
    <ligand>
        <name>CTP</name>
        <dbReference type="ChEBI" id="CHEBI:37563"/>
    </ligand>
</feature>
<dbReference type="Gene3D" id="3.30.460.10">
    <property type="entry name" value="Beta Polymerase, domain 2"/>
    <property type="match status" value="1"/>
</dbReference>
<evidence type="ECO:0000256" key="4">
    <source>
        <dbReference type="ARBA" id="ARBA00022695"/>
    </source>
</evidence>
<comment type="similarity">
    <text evidence="11">Belongs to the tRNA nucleotidyltransferase/poly(A) polymerase family. Bacterial CCA-adding enzyme type 3 subfamily.</text>
</comment>
<feature type="domain" description="tRNA nucleotidyltransferase/poly(A) polymerase RNA and SrmB- binding" evidence="13">
    <location>
        <begin position="173"/>
        <end position="232"/>
    </location>
</feature>
<dbReference type="GO" id="GO:0042245">
    <property type="term" value="P:RNA repair"/>
    <property type="evidence" value="ECO:0007669"/>
    <property type="project" value="UniProtKB-KW"/>
</dbReference>
<comment type="catalytic activity">
    <reaction evidence="11">
        <text>a tRNA with a 3' CCA end + 2 CTP + ATP = a tRNA with a 3' CCACCA end + 3 diphosphate</text>
        <dbReference type="Rhea" id="RHEA:76235"/>
        <dbReference type="Rhea" id="RHEA-COMP:10468"/>
        <dbReference type="Rhea" id="RHEA-COMP:18655"/>
        <dbReference type="ChEBI" id="CHEBI:30616"/>
        <dbReference type="ChEBI" id="CHEBI:33019"/>
        <dbReference type="ChEBI" id="CHEBI:37563"/>
        <dbReference type="ChEBI" id="CHEBI:83071"/>
        <dbReference type="ChEBI" id="CHEBI:195187"/>
    </reaction>
</comment>
<dbReference type="EMBL" id="WMEY01000002">
    <property type="protein sequence ID" value="MYL63401.1"/>
    <property type="molecule type" value="Genomic_DNA"/>
</dbReference>
<comment type="function">
    <text evidence="11">Catalyzes the addition and repair of the essential 3'-terminal CCA sequence in tRNAs without using a nucleic acid template. Adds these three nucleotides in the order of C, C, and A to the tRNA nucleotide-73, using CTP and ATP as substrates and producing inorganic pyrophosphate. tRNA 3'-terminal CCA addition is required both for tRNA processing and repair. Also involved in tRNA surveillance by mediating tandem CCA addition to generate a CCACCA at the 3' terminus of unstable tRNAs. While stable tRNAs receive only 3'-terminal CCA, unstable tRNAs are marked with CCACCA and rapidly degraded.</text>
</comment>
<feature type="binding site" evidence="11">
    <location>
        <position position="158"/>
    </location>
    <ligand>
        <name>ATP</name>
        <dbReference type="ChEBI" id="CHEBI:30616"/>
    </ligand>
</feature>
<dbReference type="GO" id="GO:0000049">
    <property type="term" value="F:tRNA binding"/>
    <property type="evidence" value="ECO:0007669"/>
    <property type="project" value="UniProtKB-UniRule"/>
</dbReference>
<dbReference type="Gene3D" id="1.10.110.30">
    <property type="match status" value="1"/>
</dbReference>
<comment type="catalytic activity">
    <reaction evidence="11">
        <text>a tRNA precursor + 2 CTP + ATP = a tRNA with a 3' CCA end + 3 diphosphate</text>
        <dbReference type="Rhea" id="RHEA:14433"/>
        <dbReference type="Rhea" id="RHEA-COMP:10465"/>
        <dbReference type="Rhea" id="RHEA-COMP:10468"/>
        <dbReference type="ChEBI" id="CHEBI:30616"/>
        <dbReference type="ChEBI" id="CHEBI:33019"/>
        <dbReference type="ChEBI" id="CHEBI:37563"/>
        <dbReference type="ChEBI" id="CHEBI:74896"/>
        <dbReference type="ChEBI" id="CHEBI:83071"/>
        <dbReference type="EC" id="2.7.7.72"/>
    </reaction>
</comment>
<feature type="domain" description="CCA-adding enzyme C-terminal" evidence="14">
    <location>
        <begin position="247"/>
        <end position="388"/>
    </location>
</feature>
<evidence type="ECO:0000256" key="6">
    <source>
        <dbReference type="ARBA" id="ARBA00022741"/>
    </source>
</evidence>
<feature type="binding site" evidence="11">
    <location>
        <position position="44"/>
    </location>
    <ligand>
        <name>Mg(2+)</name>
        <dbReference type="ChEBI" id="CHEBI:18420"/>
    </ligand>
</feature>
<dbReference type="CDD" id="cd05398">
    <property type="entry name" value="NT_ClassII-CCAase"/>
    <property type="match status" value="1"/>
</dbReference>
<dbReference type="InterPro" id="IPR002646">
    <property type="entry name" value="PolA_pol_head_dom"/>
</dbReference>
<keyword evidence="6 11" id="KW-0547">Nucleotide-binding</keyword>
<comment type="caution">
    <text evidence="15">The sequence shown here is derived from an EMBL/GenBank/DDBJ whole genome shotgun (WGS) entry which is preliminary data.</text>
</comment>
<evidence type="ECO:0000313" key="15">
    <source>
        <dbReference type="EMBL" id="MYL63401.1"/>
    </source>
</evidence>
<comment type="miscellaneous">
    <text evidence="11">A single active site specifically recognizes both ATP and CTP and is responsible for their addition.</text>
</comment>
<dbReference type="InterPro" id="IPR023068">
    <property type="entry name" value="CCA-adding_enz_firmicutes"/>
</dbReference>
<protein>
    <recommendedName>
        <fullName evidence="11">CCA-adding enzyme</fullName>
        <ecNumber evidence="11">2.7.7.72</ecNumber>
    </recommendedName>
    <alternativeName>
        <fullName evidence="11">CCA tRNA nucleotidyltransferase</fullName>
    </alternativeName>
    <alternativeName>
        <fullName evidence="11">tRNA CCA-pyrophosphorylase</fullName>
    </alternativeName>
    <alternativeName>
        <fullName evidence="11">tRNA adenylyl-/cytidylyl- transferase</fullName>
    </alternativeName>
    <alternativeName>
        <fullName evidence="11">tRNA nucleotidyltransferase</fullName>
    </alternativeName>
    <alternativeName>
        <fullName evidence="11">tRNA-NT</fullName>
    </alternativeName>
</protein>